<keyword evidence="2" id="KW-1185">Reference proteome</keyword>
<reference evidence="1" key="1">
    <citation type="journal article" date="2019" name="bioRxiv">
        <title>The Genome of the Zebra Mussel, Dreissena polymorpha: A Resource for Invasive Species Research.</title>
        <authorList>
            <person name="McCartney M.A."/>
            <person name="Auch B."/>
            <person name="Kono T."/>
            <person name="Mallez S."/>
            <person name="Zhang Y."/>
            <person name="Obille A."/>
            <person name="Becker A."/>
            <person name="Abrahante J.E."/>
            <person name="Garbe J."/>
            <person name="Badalamenti J.P."/>
            <person name="Herman A."/>
            <person name="Mangelson H."/>
            <person name="Liachko I."/>
            <person name="Sullivan S."/>
            <person name="Sone E.D."/>
            <person name="Koren S."/>
            <person name="Silverstein K.A.T."/>
            <person name="Beckman K.B."/>
            <person name="Gohl D.M."/>
        </authorList>
    </citation>
    <scope>NUCLEOTIDE SEQUENCE</scope>
    <source>
        <strain evidence="1">Duluth1</strain>
        <tissue evidence="1">Whole animal</tissue>
    </source>
</reference>
<evidence type="ECO:0000313" key="1">
    <source>
        <dbReference type="EMBL" id="KAH3801784.1"/>
    </source>
</evidence>
<dbReference type="AlphaFoldDB" id="A0A9D4J9Z5"/>
<dbReference type="Proteomes" id="UP000828390">
    <property type="component" value="Unassembled WGS sequence"/>
</dbReference>
<proteinExistence type="predicted"/>
<comment type="caution">
    <text evidence="1">The sequence shown here is derived from an EMBL/GenBank/DDBJ whole genome shotgun (WGS) entry which is preliminary data.</text>
</comment>
<evidence type="ECO:0000313" key="2">
    <source>
        <dbReference type="Proteomes" id="UP000828390"/>
    </source>
</evidence>
<dbReference type="EMBL" id="JAIWYP010000007">
    <property type="protein sequence ID" value="KAH3801784.1"/>
    <property type="molecule type" value="Genomic_DNA"/>
</dbReference>
<organism evidence="1 2">
    <name type="scientific">Dreissena polymorpha</name>
    <name type="common">Zebra mussel</name>
    <name type="synonym">Mytilus polymorpha</name>
    <dbReference type="NCBI Taxonomy" id="45954"/>
    <lineage>
        <taxon>Eukaryota</taxon>
        <taxon>Metazoa</taxon>
        <taxon>Spiralia</taxon>
        <taxon>Lophotrochozoa</taxon>
        <taxon>Mollusca</taxon>
        <taxon>Bivalvia</taxon>
        <taxon>Autobranchia</taxon>
        <taxon>Heteroconchia</taxon>
        <taxon>Euheterodonta</taxon>
        <taxon>Imparidentia</taxon>
        <taxon>Neoheterodontei</taxon>
        <taxon>Myida</taxon>
        <taxon>Dreissenoidea</taxon>
        <taxon>Dreissenidae</taxon>
        <taxon>Dreissena</taxon>
    </lineage>
</organism>
<gene>
    <name evidence="1" type="ORF">DPMN_155446</name>
</gene>
<reference evidence="1" key="2">
    <citation type="submission" date="2020-11" db="EMBL/GenBank/DDBJ databases">
        <authorList>
            <person name="McCartney M.A."/>
            <person name="Auch B."/>
            <person name="Kono T."/>
            <person name="Mallez S."/>
            <person name="Becker A."/>
            <person name="Gohl D.M."/>
            <person name="Silverstein K.A.T."/>
            <person name="Koren S."/>
            <person name="Bechman K.B."/>
            <person name="Herman A."/>
            <person name="Abrahante J.E."/>
            <person name="Garbe J."/>
        </authorList>
    </citation>
    <scope>NUCLEOTIDE SEQUENCE</scope>
    <source>
        <strain evidence="1">Duluth1</strain>
        <tissue evidence="1">Whole animal</tissue>
    </source>
</reference>
<protein>
    <submittedName>
        <fullName evidence="1">Uncharacterized protein</fullName>
    </submittedName>
</protein>
<name>A0A9D4J9Z5_DREPO</name>
<sequence>MSTEAKIMNLQESDAAVTLGDEHLTKDALAASALHTSIADEVAAHVLTASTEDEIAAHALCDLVASSNPVDLDLSEDIAMPAFDDVAEIYEVIEIGGNKDVSTLEENENTSM</sequence>
<accession>A0A9D4J9Z5</accession>